<dbReference type="RefSeq" id="WP_227754746.1">
    <property type="nucleotide sequence ID" value="NZ_JAOSHN010000004.1"/>
</dbReference>
<dbReference type="Gene3D" id="3.20.20.140">
    <property type="entry name" value="Metal-dependent hydrolases"/>
    <property type="match status" value="1"/>
</dbReference>
<gene>
    <name evidence="2" type="ORF">OBO34_10790</name>
</gene>
<dbReference type="Gene3D" id="2.30.40.10">
    <property type="entry name" value="Urease, subunit C, domain 1"/>
    <property type="match status" value="1"/>
</dbReference>
<dbReference type="InterPro" id="IPR032466">
    <property type="entry name" value="Metal_Hydrolase"/>
</dbReference>
<dbReference type="InterPro" id="IPR013108">
    <property type="entry name" value="Amidohydro_3"/>
</dbReference>
<dbReference type="SUPFAM" id="SSF51556">
    <property type="entry name" value="Metallo-dependent hydrolases"/>
    <property type="match status" value="1"/>
</dbReference>
<name>A0A9J6QN55_9FIRM</name>
<dbReference type="PANTHER" id="PTHR22642:SF2">
    <property type="entry name" value="PROTEIN LONG AFTER FAR-RED 3"/>
    <property type="match status" value="1"/>
</dbReference>
<dbReference type="InterPro" id="IPR011059">
    <property type="entry name" value="Metal-dep_hydrolase_composite"/>
</dbReference>
<dbReference type="Proteomes" id="UP001065549">
    <property type="component" value="Unassembled WGS sequence"/>
</dbReference>
<reference evidence="2" key="1">
    <citation type="submission" date="2022-09" db="EMBL/GenBank/DDBJ databases">
        <title>Culturomic study of gut microbiota in children with autism spectrum disorder.</title>
        <authorList>
            <person name="Efimov B.A."/>
            <person name="Chaplin A.V."/>
            <person name="Sokolova S.R."/>
            <person name="Pikina A.P."/>
            <person name="Korzhanova M."/>
            <person name="Belova V."/>
            <person name="Korostin D."/>
        </authorList>
    </citation>
    <scope>NUCLEOTIDE SEQUENCE</scope>
    <source>
        <strain evidence="2">ASD5510</strain>
    </source>
</reference>
<evidence type="ECO:0000259" key="1">
    <source>
        <dbReference type="Pfam" id="PF07969"/>
    </source>
</evidence>
<dbReference type="Pfam" id="PF07969">
    <property type="entry name" value="Amidohydro_3"/>
    <property type="match status" value="1"/>
</dbReference>
<dbReference type="PANTHER" id="PTHR22642">
    <property type="entry name" value="IMIDAZOLONEPROPIONASE"/>
    <property type="match status" value="1"/>
</dbReference>
<evidence type="ECO:0000313" key="2">
    <source>
        <dbReference type="EMBL" id="MCU7378840.1"/>
    </source>
</evidence>
<comment type="caution">
    <text evidence="2">The sequence shown here is derived from an EMBL/GenBank/DDBJ whole genome shotgun (WGS) entry which is preliminary data.</text>
</comment>
<dbReference type="AlphaFoldDB" id="A0A9J6QN55"/>
<accession>A0A9J6QN55</accession>
<dbReference type="SUPFAM" id="SSF51338">
    <property type="entry name" value="Composite domain of metallo-dependent hydrolases"/>
    <property type="match status" value="1"/>
</dbReference>
<evidence type="ECO:0000313" key="3">
    <source>
        <dbReference type="Proteomes" id="UP001065549"/>
    </source>
</evidence>
<organism evidence="2 3">
    <name type="scientific">Hominibacterium faecale</name>
    <dbReference type="NCBI Taxonomy" id="2839743"/>
    <lineage>
        <taxon>Bacteria</taxon>
        <taxon>Bacillati</taxon>
        <taxon>Bacillota</taxon>
        <taxon>Clostridia</taxon>
        <taxon>Peptostreptococcales</taxon>
        <taxon>Anaerovoracaceae</taxon>
        <taxon>Hominibacterium</taxon>
    </lineage>
</organism>
<dbReference type="CDD" id="cd01300">
    <property type="entry name" value="YtcJ_like"/>
    <property type="match status" value="1"/>
</dbReference>
<dbReference type="EMBL" id="JAOSHN010000004">
    <property type="protein sequence ID" value="MCU7378840.1"/>
    <property type="molecule type" value="Genomic_DNA"/>
</dbReference>
<protein>
    <submittedName>
        <fullName evidence="2">Amidohydrolase</fullName>
    </submittedName>
</protein>
<dbReference type="InterPro" id="IPR033932">
    <property type="entry name" value="YtcJ-like"/>
</dbReference>
<dbReference type="Gene3D" id="3.10.310.70">
    <property type="match status" value="1"/>
</dbReference>
<dbReference type="GO" id="GO:0016810">
    <property type="term" value="F:hydrolase activity, acting on carbon-nitrogen (but not peptide) bonds"/>
    <property type="evidence" value="ECO:0007669"/>
    <property type="project" value="InterPro"/>
</dbReference>
<keyword evidence="3" id="KW-1185">Reference proteome</keyword>
<sequence length="549" mass="60872">MDKRVIYGNGRVYTVDERCPWAQAFCVEDTKFIAVGTEEEVAEKAGADAEYIDLQGKTVLPGFIDSHIHAVQGCAEVLFKVDLARAQSKEDCLNAVRDFYEAHPDIDFLEGAGWINTYFDDHGPRKEWLDEIAADIPIVLDSGDHHSIWANSAAIRLAGVTKDTVIEGGVLEKDADTGELSGTFRECAQEPFHAIKPVYSVDKVKKAVRYLEEMMGQLGLTMVHDPMVELYTNYYEAYKVMDQAGELKVKIRGSFMARPEAVDSMLEDYQTERTAAGAGTRFAANSIKVLVDGVVEGATAFLKKPYAHRPDYYGEPVWSQAALNKLCSWAEHHGFQMHFHVIGDAAVDQMLTALECSAAENGQPNIRPIGAHMQIVDKDDYQRLRERQVVVSANPYWFAKEKGYFYGLEVPFLGEERAENEYPMRSLAEEAGLVLSSGSDFPVTQPPAPLLGIQMGVTRCDFRDDADDPSNVLNAKEALTVEEMIRTFTLDAAYADFAEDITGSITPGKFADFVVLDKNIFEVPADTIGQIPILMTVSEGNVIYDAQAH</sequence>
<feature type="domain" description="Amidohydrolase 3" evidence="1">
    <location>
        <begin position="51"/>
        <end position="544"/>
    </location>
</feature>
<proteinExistence type="predicted"/>